<keyword evidence="1" id="KW-0812">Transmembrane</keyword>
<gene>
    <name evidence="2" type="ORF">CSOJ01_06268</name>
</gene>
<feature type="transmembrane region" description="Helical" evidence="1">
    <location>
        <begin position="79"/>
        <end position="101"/>
    </location>
</feature>
<name>A0A8H6MVG6_9PEZI</name>
<organism evidence="2 3">
    <name type="scientific">Colletotrichum sojae</name>
    <dbReference type="NCBI Taxonomy" id="2175907"/>
    <lineage>
        <taxon>Eukaryota</taxon>
        <taxon>Fungi</taxon>
        <taxon>Dikarya</taxon>
        <taxon>Ascomycota</taxon>
        <taxon>Pezizomycotina</taxon>
        <taxon>Sordariomycetes</taxon>
        <taxon>Hypocreomycetidae</taxon>
        <taxon>Glomerellales</taxon>
        <taxon>Glomerellaceae</taxon>
        <taxon>Colletotrichum</taxon>
        <taxon>Colletotrichum orchidearum species complex</taxon>
    </lineage>
</organism>
<evidence type="ECO:0000313" key="3">
    <source>
        <dbReference type="Proteomes" id="UP000652219"/>
    </source>
</evidence>
<dbReference type="AlphaFoldDB" id="A0A8H6MVG6"/>
<comment type="caution">
    <text evidence="2">The sequence shown here is derived from an EMBL/GenBank/DDBJ whole genome shotgun (WGS) entry which is preliminary data.</text>
</comment>
<protein>
    <recommendedName>
        <fullName evidence="4">Transmembrane protein</fullName>
    </recommendedName>
</protein>
<accession>A0A8H6MVG6</accession>
<feature type="transmembrane region" description="Helical" evidence="1">
    <location>
        <begin position="135"/>
        <end position="156"/>
    </location>
</feature>
<keyword evidence="3" id="KW-1185">Reference proteome</keyword>
<evidence type="ECO:0000256" key="1">
    <source>
        <dbReference type="SAM" id="Phobius"/>
    </source>
</evidence>
<feature type="transmembrane region" description="Helical" evidence="1">
    <location>
        <begin position="16"/>
        <end position="36"/>
    </location>
</feature>
<evidence type="ECO:0008006" key="4">
    <source>
        <dbReference type="Google" id="ProtNLM"/>
    </source>
</evidence>
<keyword evidence="1" id="KW-0472">Membrane</keyword>
<proteinExistence type="predicted"/>
<feature type="transmembrane region" description="Helical" evidence="1">
    <location>
        <begin position="492"/>
        <end position="513"/>
    </location>
</feature>
<dbReference type="Proteomes" id="UP000652219">
    <property type="component" value="Unassembled WGS sequence"/>
</dbReference>
<reference evidence="2 3" key="1">
    <citation type="journal article" date="2020" name="Phytopathology">
        <title>Genome Sequence Resources of Colletotrichum truncatum, C. plurivorum, C. musicola, and C. sojae: Four Species Pathogenic to Soybean (Glycine max).</title>
        <authorList>
            <person name="Rogerio F."/>
            <person name="Boufleur T.R."/>
            <person name="Ciampi-Guillardi M."/>
            <person name="Sukno S.A."/>
            <person name="Thon M.R."/>
            <person name="Massola Junior N.S."/>
            <person name="Baroncelli R."/>
        </authorList>
    </citation>
    <scope>NUCLEOTIDE SEQUENCE [LARGE SCALE GENOMIC DNA]</scope>
    <source>
        <strain evidence="2 3">LFN0009</strain>
    </source>
</reference>
<dbReference type="EMBL" id="WIGN01000085">
    <property type="protein sequence ID" value="KAF6810589.1"/>
    <property type="molecule type" value="Genomic_DNA"/>
</dbReference>
<keyword evidence="1" id="KW-1133">Transmembrane helix</keyword>
<sequence>MAAPSPLESDVRGKRLISFSLAVTTTLSLALIIANFQRWNIDSTWYESSIADLFPNAQLLEDSLASFDFPTSKRALFEAMFSFIAHGLGFLQVATIAILTWKDIFPGLFENATSTTKEAFGYEARKQRRIVRTRFLGSIATFFCLVMLSASLWLGAMKPRSSTIVIKDTISVPSYKNMTYVKEYRLSLPGPSTTTKNGIFSYSVATSFLNSLVASASSLSDLPDVITRKHPKLDSTQFSYEGRSYGVGSSVGILDDSLKQLPSARTYSFQEVGYMSYVDCQYNKSMDFRIASEYPHRTFAVTGFLPDSVGSAQWSEYIGHDSSSIVAMGVADSPESPRRYMSIAAGEKYKALNATQCTIDFTPVLFQVSVNIGDKSIKVTPLRRVDDFEPTRVLARTAVRQFNLVSNSLLSFHGSVLGDAFLASVAAWNSSMNRLGLNPEADPTLLGLQHSITSMADSILSAYGAAQLVVGNFSELATAEVEVDVFVVGNKAYVYAVAVQSFFILLAFIRVVMKSRKSH</sequence>
<evidence type="ECO:0000313" key="2">
    <source>
        <dbReference type="EMBL" id="KAF6810589.1"/>
    </source>
</evidence>